<proteinExistence type="predicted"/>
<dbReference type="PANTHER" id="PTHR45228:SF1">
    <property type="entry name" value="CYCLIC DI-GMP PHOSPHODIESTERASE TM_0186"/>
    <property type="match status" value="1"/>
</dbReference>
<reference evidence="2 3" key="1">
    <citation type="submission" date="2019-02" db="EMBL/GenBank/DDBJ databases">
        <title>Deep-cultivation of Planctomycetes and their phenomic and genomic characterization uncovers novel biology.</title>
        <authorList>
            <person name="Wiegand S."/>
            <person name="Jogler M."/>
            <person name="Boedeker C."/>
            <person name="Pinto D."/>
            <person name="Vollmers J."/>
            <person name="Rivas-Marin E."/>
            <person name="Kohn T."/>
            <person name="Peeters S.H."/>
            <person name="Heuer A."/>
            <person name="Rast P."/>
            <person name="Oberbeckmann S."/>
            <person name="Bunk B."/>
            <person name="Jeske O."/>
            <person name="Meyerdierks A."/>
            <person name="Storesund J.E."/>
            <person name="Kallscheuer N."/>
            <person name="Luecker S."/>
            <person name="Lage O.M."/>
            <person name="Pohl T."/>
            <person name="Merkel B.J."/>
            <person name="Hornburger P."/>
            <person name="Mueller R.-W."/>
            <person name="Bruemmer F."/>
            <person name="Labrenz M."/>
            <person name="Spormann A.M."/>
            <person name="Op Den Camp H."/>
            <person name="Overmann J."/>
            <person name="Amann R."/>
            <person name="Jetten M.S.M."/>
            <person name="Mascher T."/>
            <person name="Medema M.H."/>
            <person name="Devos D.P."/>
            <person name="Kaster A.-K."/>
            <person name="Ovreas L."/>
            <person name="Rohde M."/>
            <person name="Galperin M.Y."/>
            <person name="Jogler C."/>
        </authorList>
    </citation>
    <scope>NUCLEOTIDE SEQUENCE [LARGE SCALE GENOMIC DNA]</scope>
    <source>
        <strain evidence="2 3">KOR42</strain>
    </source>
</reference>
<sequence>MNPGHRGNERFFEIFLVMTVLGLGAILFSIEQSQVVVLNLFFLPVVLAGFFLGRYRAGVLSLLSVVVATLVITLDLYRFSFDYSPLTIGLSVLVWGAVLGLTAIMVGTLNEDRNARAFELHEAHVGVVEVLSRYLQSANPDLHSRSERVDRLAEQVAIRMRLSPREVDDVRVAALLMDLSNIEITSRVIKQAVGGLEDLGETSESTFHGTELVKSLGSALNGAFPLVLLQTSNLEKSDTGNVPIGARILRITRRFVELTQQNLSSVTVTPEEAIDEIRQDCESSHDVAVVNTLEEITTTVSLDSSLYEMVVFQPAEASSPV</sequence>
<name>A0A5C5X717_9PLAN</name>
<evidence type="ECO:0000313" key="3">
    <source>
        <dbReference type="Proteomes" id="UP000317243"/>
    </source>
</evidence>
<feature type="transmembrane region" description="Helical" evidence="1">
    <location>
        <begin position="36"/>
        <end position="52"/>
    </location>
</feature>
<accession>A0A5C5X717</accession>
<dbReference type="AlphaFoldDB" id="A0A5C5X717"/>
<keyword evidence="1" id="KW-0472">Membrane</keyword>
<dbReference type="Gene3D" id="1.10.3210.10">
    <property type="entry name" value="Hypothetical protein af1432"/>
    <property type="match status" value="1"/>
</dbReference>
<dbReference type="Proteomes" id="UP000317243">
    <property type="component" value="Unassembled WGS sequence"/>
</dbReference>
<feature type="transmembrane region" description="Helical" evidence="1">
    <location>
        <begin position="59"/>
        <end position="77"/>
    </location>
</feature>
<dbReference type="PANTHER" id="PTHR45228">
    <property type="entry name" value="CYCLIC DI-GMP PHOSPHODIESTERASE TM_0186-RELATED"/>
    <property type="match status" value="1"/>
</dbReference>
<organism evidence="2 3">
    <name type="scientific">Thalassoglobus neptunius</name>
    <dbReference type="NCBI Taxonomy" id="1938619"/>
    <lineage>
        <taxon>Bacteria</taxon>
        <taxon>Pseudomonadati</taxon>
        <taxon>Planctomycetota</taxon>
        <taxon>Planctomycetia</taxon>
        <taxon>Planctomycetales</taxon>
        <taxon>Planctomycetaceae</taxon>
        <taxon>Thalassoglobus</taxon>
    </lineage>
</organism>
<keyword evidence="1" id="KW-1133">Transmembrane helix</keyword>
<dbReference type="InterPro" id="IPR052020">
    <property type="entry name" value="Cyclic_di-GMP/3'3'-cGAMP_PDE"/>
</dbReference>
<protein>
    <submittedName>
        <fullName evidence="2">Uncharacterized protein</fullName>
    </submittedName>
</protein>
<gene>
    <name evidence="2" type="ORF">KOR42_18240</name>
</gene>
<feature type="transmembrane region" description="Helical" evidence="1">
    <location>
        <begin position="83"/>
        <end position="106"/>
    </location>
</feature>
<keyword evidence="1" id="KW-0812">Transmembrane</keyword>
<comment type="caution">
    <text evidence="2">The sequence shown here is derived from an EMBL/GenBank/DDBJ whole genome shotgun (WGS) entry which is preliminary data.</text>
</comment>
<dbReference type="EMBL" id="SIHI01000001">
    <property type="protein sequence ID" value="TWT58449.1"/>
    <property type="molecule type" value="Genomic_DNA"/>
</dbReference>
<evidence type="ECO:0000256" key="1">
    <source>
        <dbReference type="SAM" id="Phobius"/>
    </source>
</evidence>
<evidence type="ECO:0000313" key="2">
    <source>
        <dbReference type="EMBL" id="TWT58449.1"/>
    </source>
</evidence>
<dbReference type="RefSeq" id="WP_146508850.1">
    <property type="nucleotide sequence ID" value="NZ_SIHI01000001.1"/>
</dbReference>
<keyword evidence="3" id="KW-1185">Reference proteome</keyword>
<dbReference type="Pfam" id="PF13487">
    <property type="entry name" value="HD_5"/>
    <property type="match status" value="1"/>
</dbReference>
<dbReference type="OrthoDB" id="273922at2"/>
<feature type="transmembrane region" description="Helical" evidence="1">
    <location>
        <begin position="12"/>
        <end position="30"/>
    </location>
</feature>